<gene>
    <name evidence="1" type="ORF">IAB93_04100</name>
</gene>
<reference evidence="1" key="1">
    <citation type="submission" date="2020-10" db="EMBL/GenBank/DDBJ databases">
        <authorList>
            <person name="Gilroy R."/>
        </authorList>
    </citation>
    <scope>NUCLEOTIDE SEQUENCE</scope>
    <source>
        <strain evidence="1">10037</strain>
    </source>
</reference>
<comment type="caution">
    <text evidence="1">The sequence shown here is derived from an EMBL/GenBank/DDBJ whole genome shotgun (WGS) entry which is preliminary data.</text>
</comment>
<dbReference type="Proteomes" id="UP000823597">
    <property type="component" value="Unassembled WGS sequence"/>
</dbReference>
<protein>
    <submittedName>
        <fullName evidence="1">Uncharacterized protein</fullName>
    </submittedName>
</protein>
<dbReference type="EMBL" id="JADIME010000042">
    <property type="protein sequence ID" value="MBO8465164.1"/>
    <property type="molecule type" value="Genomic_DNA"/>
</dbReference>
<evidence type="ECO:0000313" key="2">
    <source>
        <dbReference type="Proteomes" id="UP000823597"/>
    </source>
</evidence>
<name>A0A9D9I399_9BACT</name>
<proteinExistence type="predicted"/>
<reference evidence="1" key="2">
    <citation type="journal article" date="2021" name="PeerJ">
        <title>Extensive microbial diversity within the chicken gut microbiome revealed by metagenomics and culture.</title>
        <authorList>
            <person name="Gilroy R."/>
            <person name="Ravi A."/>
            <person name="Getino M."/>
            <person name="Pursley I."/>
            <person name="Horton D.L."/>
            <person name="Alikhan N.F."/>
            <person name="Baker D."/>
            <person name="Gharbi K."/>
            <person name="Hall N."/>
            <person name="Watson M."/>
            <person name="Adriaenssens E.M."/>
            <person name="Foster-Nyarko E."/>
            <person name="Jarju S."/>
            <person name="Secka A."/>
            <person name="Antonio M."/>
            <person name="Oren A."/>
            <person name="Chaudhuri R.R."/>
            <person name="La Ragione R."/>
            <person name="Hildebrand F."/>
            <person name="Pallen M.J."/>
        </authorList>
    </citation>
    <scope>NUCLEOTIDE SEQUENCE</scope>
    <source>
        <strain evidence="1">10037</strain>
    </source>
</reference>
<organism evidence="1 2">
    <name type="scientific">Candidatus Merdivivens pullistercoris</name>
    <dbReference type="NCBI Taxonomy" id="2840873"/>
    <lineage>
        <taxon>Bacteria</taxon>
        <taxon>Pseudomonadati</taxon>
        <taxon>Bacteroidota</taxon>
        <taxon>Bacteroidia</taxon>
        <taxon>Bacteroidales</taxon>
        <taxon>Muribaculaceae</taxon>
        <taxon>Muribaculaceae incertae sedis</taxon>
        <taxon>Candidatus Merdivivens</taxon>
    </lineage>
</organism>
<dbReference type="InterPro" id="IPR016776">
    <property type="entry name" value="ApeP-like_dehydratase"/>
</dbReference>
<dbReference type="Pfam" id="PF22817">
    <property type="entry name" value="ApeP-like"/>
    <property type="match status" value="1"/>
</dbReference>
<dbReference type="SUPFAM" id="SSF54637">
    <property type="entry name" value="Thioesterase/thiol ester dehydrase-isomerase"/>
    <property type="match status" value="1"/>
</dbReference>
<evidence type="ECO:0000313" key="1">
    <source>
        <dbReference type="EMBL" id="MBO8465164.1"/>
    </source>
</evidence>
<dbReference type="Gene3D" id="3.10.129.10">
    <property type="entry name" value="Hotdog Thioesterase"/>
    <property type="match status" value="1"/>
</dbReference>
<sequence>MPYDTDMLEGKMTGHLSGNVGDGGLLPADAARFIPQKPPFVFVSGLIDCGETYAVTVFEVPSDCVLAAGGVLREGGITEFMAQSCAAFVGYRDFLAGRTEPSVGVLGALSRMKIDSLPPVGSKLSCRVETVGDFGGMQMFYAKVHMDGGRLVAEGRLTTSGLGNAG</sequence>
<dbReference type="AlphaFoldDB" id="A0A9D9I399"/>
<accession>A0A9D9I399</accession>
<dbReference type="InterPro" id="IPR029069">
    <property type="entry name" value="HotDog_dom_sf"/>
</dbReference>